<dbReference type="Pfam" id="PF07715">
    <property type="entry name" value="Plug"/>
    <property type="match status" value="1"/>
</dbReference>
<keyword evidence="9" id="KW-1185">Reference proteome</keyword>
<evidence type="ECO:0000259" key="7">
    <source>
        <dbReference type="Pfam" id="PF07715"/>
    </source>
</evidence>
<accession>A0A917YXT8</accession>
<keyword evidence="5" id="KW-0732">Signal</keyword>
<gene>
    <name evidence="8" type="ORF">GCM10010982_21480</name>
</gene>
<dbReference type="InterPro" id="IPR036942">
    <property type="entry name" value="Beta-barrel_TonB_sf"/>
</dbReference>
<dbReference type="PANTHER" id="PTHR40980:SF3">
    <property type="entry name" value="TONB-DEPENDENT RECEPTOR-LIKE BETA-BARREL DOMAIN-CONTAINING PROTEIN"/>
    <property type="match status" value="1"/>
</dbReference>
<keyword evidence="2 4" id="KW-0472">Membrane</keyword>
<keyword evidence="3" id="KW-0998">Cell outer membrane</keyword>
<keyword evidence="4" id="KW-0798">TonB box</keyword>
<dbReference type="InterPro" id="IPR037066">
    <property type="entry name" value="Plug_dom_sf"/>
</dbReference>
<dbReference type="AlphaFoldDB" id="A0A917YXT8"/>
<dbReference type="InterPro" id="IPR000531">
    <property type="entry name" value="Beta-barrel_TonB"/>
</dbReference>
<dbReference type="Proteomes" id="UP000606935">
    <property type="component" value="Unassembled WGS sequence"/>
</dbReference>
<dbReference type="EMBL" id="BMLS01000003">
    <property type="protein sequence ID" value="GGO69700.1"/>
    <property type="molecule type" value="Genomic_DNA"/>
</dbReference>
<evidence type="ECO:0000259" key="6">
    <source>
        <dbReference type="Pfam" id="PF00593"/>
    </source>
</evidence>
<dbReference type="GO" id="GO:0009279">
    <property type="term" value="C:cell outer membrane"/>
    <property type="evidence" value="ECO:0007669"/>
    <property type="project" value="UniProtKB-SubCell"/>
</dbReference>
<dbReference type="Gene3D" id="2.40.170.20">
    <property type="entry name" value="TonB-dependent receptor, beta-barrel domain"/>
    <property type="match status" value="1"/>
</dbReference>
<evidence type="ECO:0000313" key="9">
    <source>
        <dbReference type="Proteomes" id="UP000606935"/>
    </source>
</evidence>
<evidence type="ECO:0000256" key="2">
    <source>
        <dbReference type="ARBA" id="ARBA00023136"/>
    </source>
</evidence>
<comment type="caution">
    <text evidence="8">The sequence shown here is derived from an EMBL/GenBank/DDBJ whole genome shotgun (WGS) entry which is preliminary data.</text>
</comment>
<proteinExistence type="inferred from homology"/>
<protein>
    <submittedName>
        <fullName evidence="8">TonB-dependent receptor</fullName>
    </submittedName>
</protein>
<dbReference type="NCBIfam" id="TIGR01782">
    <property type="entry name" value="TonB-Xanth-Caul"/>
    <property type="match status" value="1"/>
</dbReference>
<evidence type="ECO:0000256" key="4">
    <source>
        <dbReference type="RuleBase" id="RU003357"/>
    </source>
</evidence>
<dbReference type="InterPro" id="IPR010104">
    <property type="entry name" value="TonB_rcpt_bac"/>
</dbReference>
<sequence length="1005" mass="109891">MTSTKLNKITQGLKLALVVGATFSSQQLIAQENAGATASEDVETIQVRGLRASQVANLSNKRFADGVVDSITADDIGKLPDVTIADSLQRIPGVQIRRSSGEGATVNIRGMAQVGTMLNGEEFLSAGAITTSQPDFTDIPSALVGGMDVRKSAEADVLSNGISGSIDLKTRRPFDLEEGLTFASSAEFNRGSYTEENDGRFTAFAGYNTDKFGVVVSASYDESTLANYRYGLMHEGWAFFGAEGPAVDEGVGCRWGCKSEDTKVDVNGDGDYNDMYLHGVDFGNVSRRSLRERTGLSTTIQAQLTDTMRLTADVFYTKLDDVDHQYGLIADNAWSDYLWMEPLNAELRGTGASTGLDAYVATQMTLNAPRVNAYTEAQTNDRESLNINLELDFEITDKLSGSFRYLRGDAERSHTENVAQSYLTDGSAHNLNRRTEDVFEPVNVNGYSGRIPLGYDVSGDHPTLSFPTIDGEAFGSNLERYNMVSTYSENNFTEKGDLNVLRFDGKYDFDYGDLTTVKFGVRGSKREVERDTYILLAPFSGINGATGLEETQYVMWKDIGEAAIDTNGDGQRSTTGGDISLGQPNRLVNFDPSWIIQSSDFGPVNSGSFYFVNPEMMEDNIAFQNAFYPGNIKATNPNDSYKVEEDNISAYVRADFSGDNYRANVGLKYLKMDLTVRQNELGDAICILCAGGSADAGDIITEKSYDYILPSVNFAVDLSDDLILRGAYGENVSRLDLGRLGRGLSVGRSRAGDRADDLGVSPDLQVAIQGSLNGNPNLKPWSSTNFDLGLEWYFTESALLSVNAFNMKIDSFIVSGNSMMGLPDEDGVIRRQVSVTGEQNGQGGSIDGLEFSYHQAFDFLPDLWQGLGVSANYTYAPSDSGNVDFYGAPLPMVDNSERSANLVLWYEHNGLQLRLAGNYRSERLAAMNATGGNVGTPGNDLPLWTEATTYLDFSASYDINENFSVYGGVSNITEEYESNYLQWSDFTLSQNIYERRLTLGIRGRL</sequence>
<feature type="chain" id="PRO_5037135932" evidence="5">
    <location>
        <begin position="31"/>
        <end position="1005"/>
    </location>
</feature>
<evidence type="ECO:0000256" key="3">
    <source>
        <dbReference type="ARBA" id="ARBA00023237"/>
    </source>
</evidence>
<dbReference type="Pfam" id="PF00593">
    <property type="entry name" value="TonB_dep_Rec_b-barrel"/>
    <property type="match status" value="1"/>
</dbReference>
<feature type="domain" description="TonB-dependent receptor-like beta-barrel" evidence="6">
    <location>
        <begin position="465"/>
        <end position="972"/>
    </location>
</feature>
<feature type="signal peptide" evidence="5">
    <location>
        <begin position="1"/>
        <end position="30"/>
    </location>
</feature>
<organism evidence="8 9">
    <name type="scientific">Bowmanella pacifica</name>
    <dbReference type="NCBI Taxonomy" id="502051"/>
    <lineage>
        <taxon>Bacteria</taxon>
        <taxon>Pseudomonadati</taxon>
        <taxon>Pseudomonadota</taxon>
        <taxon>Gammaproteobacteria</taxon>
        <taxon>Alteromonadales</taxon>
        <taxon>Alteromonadaceae</taxon>
        <taxon>Bowmanella</taxon>
    </lineage>
</organism>
<dbReference type="Gene3D" id="2.170.130.10">
    <property type="entry name" value="TonB-dependent receptor, plug domain"/>
    <property type="match status" value="1"/>
</dbReference>
<reference evidence="8" key="2">
    <citation type="submission" date="2020-09" db="EMBL/GenBank/DDBJ databases">
        <authorList>
            <person name="Sun Q."/>
            <person name="Zhou Y."/>
        </authorList>
    </citation>
    <scope>NUCLEOTIDE SEQUENCE</scope>
    <source>
        <strain evidence="8">CGMCC 1.7086</strain>
    </source>
</reference>
<evidence type="ECO:0000313" key="8">
    <source>
        <dbReference type="EMBL" id="GGO69700.1"/>
    </source>
</evidence>
<evidence type="ECO:0000256" key="1">
    <source>
        <dbReference type="ARBA" id="ARBA00004442"/>
    </source>
</evidence>
<keyword evidence="8" id="KW-0675">Receptor</keyword>
<reference evidence="8" key="1">
    <citation type="journal article" date="2014" name="Int. J. Syst. Evol. Microbiol.">
        <title>Complete genome sequence of Corynebacterium casei LMG S-19264T (=DSM 44701T), isolated from a smear-ripened cheese.</title>
        <authorList>
            <consortium name="US DOE Joint Genome Institute (JGI-PGF)"/>
            <person name="Walter F."/>
            <person name="Albersmeier A."/>
            <person name="Kalinowski J."/>
            <person name="Ruckert C."/>
        </authorList>
    </citation>
    <scope>NUCLEOTIDE SEQUENCE</scope>
    <source>
        <strain evidence="8">CGMCC 1.7086</strain>
    </source>
</reference>
<feature type="domain" description="TonB-dependent receptor plug" evidence="7">
    <location>
        <begin position="63"/>
        <end position="164"/>
    </location>
</feature>
<comment type="subcellular location">
    <subcellularLocation>
        <location evidence="1 4">Cell outer membrane</location>
    </subcellularLocation>
</comment>
<evidence type="ECO:0000256" key="5">
    <source>
        <dbReference type="SAM" id="SignalP"/>
    </source>
</evidence>
<dbReference type="SUPFAM" id="SSF56935">
    <property type="entry name" value="Porins"/>
    <property type="match status" value="1"/>
</dbReference>
<comment type="similarity">
    <text evidence="4">Belongs to the TonB-dependent receptor family.</text>
</comment>
<dbReference type="PANTHER" id="PTHR40980">
    <property type="entry name" value="PLUG DOMAIN-CONTAINING PROTEIN"/>
    <property type="match status" value="1"/>
</dbReference>
<dbReference type="RefSeq" id="WP_188694562.1">
    <property type="nucleotide sequence ID" value="NZ_BMLS01000003.1"/>
</dbReference>
<dbReference type="InterPro" id="IPR012910">
    <property type="entry name" value="Plug_dom"/>
</dbReference>
<name>A0A917YXT8_9ALTE</name>